<dbReference type="SUPFAM" id="SSF109604">
    <property type="entry name" value="HD-domain/PDEase-like"/>
    <property type="match status" value="1"/>
</dbReference>
<evidence type="ECO:0000313" key="3">
    <source>
        <dbReference type="Proteomes" id="UP000184130"/>
    </source>
</evidence>
<dbReference type="InterPro" id="IPR003607">
    <property type="entry name" value="HD/PDEase_dom"/>
</dbReference>
<dbReference type="OrthoDB" id="1722553at2"/>
<dbReference type="InterPro" id="IPR051094">
    <property type="entry name" value="Diverse_Catalytic_Enzymes"/>
</dbReference>
<dbReference type="RefSeq" id="WP_073206147.1">
    <property type="nucleotide sequence ID" value="NZ_FRBD01000005.1"/>
</dbReference>
<dbReference type="EMBL" id="FRBD01000005">
    <property type="protein sequence ID" value="SHK53186.1"/>
    <property type="molecule type" value="Genomic_DNA"/>
</dbReference>
<proteinExistence type="predicted"/>
<accession>A0A1M6T8H6</accession>
<gene>
    <name evidence="2" type="ORF">SAMN05216463_10567</name>
</gene>
<reference evidence="2 3" key="1">
    <citation type="submission" date="2016-11" db="EMBL/GenBank/DDBJ databases">
        <authorList>
            <person name="Jaros S."/>
            <person name="Januszkiewicz K."/>
            <person name="Wedrychowicz H."/>
        </authorList>
    </citation>
    <scope>NUCLEOTIDE SEQUENCE [LARGE SCALE GENOMIC DNA]</scope>
    <source>
        <strain evidence="2 3">KHT3</strain>
    </source>
</reference>
<dbReference type="Pfam" id="PF01966">
    <property type="entry name" value="HD"/>
    <property type="match status" value="1"/>
</dbReference>
<sequence length="179" mass="20678">MDYQSIIDKYYPSESELRRILLTHSRQVADRCLQIAKKHPELPLDVEFLEEAAMLHDIGIYRCNAPSIQCFGTEPYICHGYIGGQILREEGFVRHALVCERHTGTGLTKQQIETQNLPLPLDRSYEPDTMEEQVICYADKFYSKSHIDHVRSVVETAQSLEKFGAKGVLKFLKWVDLFE</sequence>
<dbReference type="AlphaFoldDB" id="A0A1M6T8H6"/>
<organism evidence="2 3">
    <name type="scientific">Xylanibacter ruminicola</name>
    <name type="common">Prevotella ruminicola</name>
    <dbReference type="NCBI Taxonomy" id="839"/>
    <lineage>
        <taxon>Bacteria</taxon>
        <taxon>Pseudomonadati</taxon>
        <taxon>Bacteroidota</taxon>
        <taxon>Bacteroidia</taxon>
        <taxon>Bacteroidales</taxon>
        <taxon>Prevotellaceae</taxon>
        <taxon>Xylanibacter</taxon>
    </lineage>
</organism>
<dbReference type="PANTHER" id="PTHR35795:SF1">
    <property type="entry name" value="BIS(5'-NUCLEOSYL)-TETRAPHOSPHATASE, SYMMETRICAL"/>
    <property type="match status" value="1"/>
</dbReference>
<name>A0A1M6T8H6_XYLRU</name>
<protein>
    <recommendedName>
        <fullName evidence="1">HD domain-containing protein</fullName>
    </recommendedName>
</protein>
<dbReference type="CDD" id="cd00077">
    <property type="entry name" value="HDc"/>
    <property type="match status" value="1"/>
</dbReference>
<evidence type="ECO:0000259" key="1">
    <source>
        <dbReference type="Pfam" id="PF01966"/>
    </source>
</evidence>
<feature type="domain" description="HD" evidence="1">
    <location>
        <begin position="22"/>
        <end position="141"/>
    </location>
</feature>
<dbReference type="Gene3D" id="1.10.3210.10">
    <property type="entry name" value="Hypothetical protein af1432"/>
    <property type="match status" value="1"/>
</dbReference>
<dbReference type="InterPro" id="IPR006674">
    <property type="entry name" value="HD_domain"/>
</dbReference>
<dbReference type="Proteomes" id="UP000184130">
    <property type="component" value="Unassembled WGS sequence"/>
</dbReference>
<dbReference type="PANTHER" id="PTHR35795">
    <property type="entry name" value="SLR1885 PROTEIN"/>
    <property type="match status" value="1"/>
</dbReference>
<evidence type="ECO:0000313" key="2">
    <source>
        <dbReference type="EMBL" id="SHK53186.1"/>
    </source>
</evidence>